<comment type="caution">
    <text evidence="15">The sequence shown here is derived from an EMBL/GenBank/DDBJ whole genome shotgun (WGS) entry which is preliminary data.</text>
</comment>
<evidence type="ECO:0000256" key="9">
    <source>
        <dbReference type="ARBA" id="ARBA00022840"/>
    </source>
</evidence>
<evidence type="ECO:0000256" key="4">
    <source>
        <dbReference type="ARBA" id="ARBA00022553"/>
    </source>
</evidence>
<keyword evidence="8" id="KW-0418">Kinase</keyword>
<evidence type="ECO:0000313" key="16">
    <source>
        <dbReference type="EMBL" id="PWD90790.1"/>
    </source>
</evidence>
<evidence type="ECO:0000256" key="13">
    <source>
        <dbReference type="SAM" id="Phobius"/>
    </source>
</evidence>
<evidence type="ECO:0000256" key="1">
    <source>
        <dbReference type="ARBA" id="ARBA00000085"/>
    </source>
</evidence>
<dbReference type="SUPFAM" id="SSF55874">
    <property type="entry name" value="ATPase domain of HSP90 chaperone/DNA topoisomerase II/histidine kinase"/>
    <property type="match status" value="1"/>
</dbReference>
<dbReference type="Gene3D" id="1.10.287.130">
    <property type="match status" value="1"/>
</dbReference>
<evidence type="ECO:0000256" key="6">
    <source>
        <dbReference type="ARBA" id="ARBA00022692"/>
    </source>
</evidence>
<dbReference type="Pfam" id="PF02518">
    <property type="entry name" value="HATPase_c"/>
    <property type="match status" value="1"/>
</dbReference>
<gene>
    <name evidence="15" type="ORF">DC077_08200</name>
    <name evidence="16" type="ORF">DC078_07965</name>
</gene>
<keyword evidence="6 13" id="KW-0812">Transmembrane</keyword>
<evidence type="ECO:0000256" key="10">
    <source>
        <dbReference type="ARBA" id="ARBA00022989"/>
    </source>
</evidence>
<dbReference type="GO" id="GO:0005524">
    <property type="term" value="F:ATP binding"/>
    <property type="evidence" value="ECO:0007669"/>
    <property type="project" value="UniProtKB-KW"/>
</dbReference>
<feature type="domain" description="Histidine kinase" evidence="14">
    <location>
        <begin position="148"/>
        <end position="350"/>
    </location>
</feature>
<organism evidence="15 17">
    <name type="scientific">Ignatzschineria cameli</name>
    <dbReference type="NCBI Taxonomy" id="2182793"/>
    <lineage>
        <taxon>Bacteria</taxon>
        <taxon>Pseudomonadati</taxon>
        <taxon>Pseudomonadota</taxon>
        <taxon>Gammaproteobacteria</taxon>
        <taxon>Cardiobacteriales</taxon>
        <taxon>Ignatzschineriaceae</taxon>
        <taxon>Ignatzschineria</taxon>
    </lineage>
</organism>
<keyword evidence="18" id="KW-1185">Reference proteome</keyword>
<evidence type="ECO:0000313" key="15">
    <source>
        <dbReference type="EMBL" id="PWD83984.1"/>
    </source>
</evidence>
<proteinExistence type="predicted"/>
<dbReference type="InterPro" id="IPR036890">
    <property type="entry name" value="HATPase_C_sf"/>
</dbReference>
<dbReference type="InterPro" id="IPR004358">
    <property type="entry name" value="Sig_transdc_His_kin-like_C"/>
</dbReference>
<dbReference type="AlphaFoldDB" id="A0A2U2AL89"/>
<name>A0A2U2AL89_9GAMM</name>
<dbReference type="InterPro" id="IPR003661">
    <property type="entry name" value="HisK_dim/P_dom"/>
</dbReference>
<dbReference type="InterPro" id="IPR036097">
    <property type="entry name" value="HisK_dim/P_sf"/>
</dbReference>
<reference evidence="17 18" key="2">
    <citation type="submission" date="2018-05" db="EMBL/GenBank/DDBJ databases">
        <title>Ignatzschineria dubaiensis sp. nov., isolated from necrotic foot tissues of dromedaries (Camelus dromedarius) and associated maggots in Dubai, United Arab Emirates.</title>
        <authorList>
            <person name="Tsang C.C."/>
            <person name="Tang J.Y.M."/>
            <person name="Fong J.Y.H."/>
            <person name="Kinne J."/>
            <person name="Lee H.H."/>
            <person name="Joseph M."/>
            <person name="Jose S."/>
            <person name="Schuster R.K."/>
            <person name="Tang Y."/>
            <person name="Sivakumar S."/>
            <person name="Chen J.H.K."/>
            <person name="Teng J.L.L."/>
            <person name="Lau S.K.P."/>
            <person name="Wernery U."/>
            <person name="Woo P.C.Y."/>
        </authorList>
    </citation>
    <scope>NUCLEOTIDE SEQUENCE [LARGE SCALE GENOMIC DNA]</scope>
    <source>
        <strain evidence="17">UAE-HKU57</strain>
        <strain evidence="18">UAE-HKU58</strain>
    </source>
</reference>
<dbReference type="Pfam" id="PF00512">
    <property type="entry name" value="HisKA"/>
    <property type="match status" value="1"/>
</dbReference>
<reference evidence="15" key="1">
    <citation type="journal article" date="2018" name="Genome Announc.">
        <title>Ignatzschineria cameli sp. nov., isolated from necrotic foot tissue of dromedaries (Camelus dromedarius) and associated maggots (Wohlfahrtia species) in Dubai.</title>
        <authorList>
            <person name="Tsang C.C."/>
            <person name="Tang J.Y."/>
            <person name="Fong J.Y."/>
            <person name="Kinne J."/>
            <person name="Lee H.H."/>
            <person name="Joseph M."/>
            <person name="Jose S."/>
            <person name="Schuster R.K."/>
            <person name="Tang Y."/>
            <person name="Sivakumar S."/>
            <person name="Chen J.H."/>
            <person name="Teng J.L."/>
            <person name="Lau S.K."/>
            <person name="Wernery U."/>
            <person name="Woo P.C."/>
        </authorList>
    </citation>
    <scope>NUCLEOTIDE SEQUENCE</scope>
    <source>
        <strain evidence="15">UAE-HKU57</strain>
        <strain evidence="16">UAE-HKU58</strain>
    </source>
</reference>
<evidence type="ECO:0000256" key="11">
    <source>
        <dbReference type="ARBA" id="ARBA00023012"/>
    </source>
</evidence>
<comment type="subcellular location">
    <subcellularLocation>
        <location evidence="2">Membrane</location>
        <topology evidence="2">Multi-pass membrane protein</topology>
    </subcellularLocation>
</comment>
<dbReference type="PRINTS" id="PR00344">
    <property type="entry name" value="BCTRLSENSOR"/>
</dbReference>
<evidence type="ECO:0000259" key="14">
    <source>
        <dbReference type="PROSITE" id="PS50109"/>
    </source>
</evidence>
<dbReference type="InterPro" id="IPR003594">
    <property type="entry name" value="HATPase_dom"/>
</dbReference>
<comment type="catalytic activity">
    <reaction evidence="1">
        <text>ATP + protein L-histidine = ADP + protein N-phospho-L-histidine.</text>
        <dbReference type="EC" id="2.7.13.3"/>
    </reaction>
</comment>
<dbReference type="Proteomes" id="UP000245059">
    <property type="component" value="Unassembled WGS sequence"/>
</dbReference>
<evidence type="ECO:0000256" key="3">
    <source>
        <dbReference type="ARBA" id="ARBA00012438"/>
    </source>
</evidence>
<evidence type="ECO:0000256" key="5">
    <source>
        <dbReference type="ARBA" id="ARBA00022679"/>
    </source>
</evidence>
<evidence type="ECO:0000256" key="12">
    <source>
        <dbReference type="ARBA" id="ARBA00023136"/>
    </source>
</evidence>
<dbReference type="PROSITE" id="PS50109">
    <property type="entry name" value="HIS_KIN"/>
    <property type="match status" value="1"/>
</dbReference>
<dbReference type="PANTHER" id="PTHR45436:SF14">
    <property type="entry name" value="SENSOR PROTEIN QSEC"/>
    <property type="match status" value="1"/>
</dbReference>
<dbReference type="GO" id="GO:0000155">
    <property type="term" value="F:phosphorelay sensor kinase activity"/>
    <property type="evidence" value="ECO:0007669"/>
    <property type="project" value="InterPro"/>
</dbReference>
<keyword evidence="7" id="KW-0547">Nucleotide-binding</keyword>
<feature type="transmembrane region" description="Helical" evidence="13">
    <location>
        <begin position="64"/>
        <end position="86"/>
    </location>
</feature>
<dbReference type="Gene3D" id="3.30.565.10">
    <property type="entry name" value="Histidine kinase-like ATPase, C-terminal domain"/>
    <property type="match status" value="1"/>
</dbReference>
<dbReference type="PANTHER" id="PTHR45436">
    <property type="entry name" value="SENSOR HISTIDINE KINASE YKOH"/>
    <property type="match status" value="1"/>
</dbReference>
<dbReference type="InterPro" id="IPR005467">
    <property type="entry name" value="His_kinase_dom"/>
</dbReference>
<dbReference type="GO" id="GO:0005886">
    <property type="term" value="C:plasma membrane"/>
    <property type="evidence" value="ECO:0007669"/>
    <property type="project" value="TreeGrafter"/>
</dbReference>
<dbReference type="Proteomes" id="UP000245217">
    <property type="component" value="Unassembled WGS sequence"/>
</dbReference>
<dbReference type="EC" id="2.7.13.3" evidence="3"/>
<dbReference type="EMBL" id="QEWW01000006">
    <property type="protein sequence ID" value="PWD83984.1"/>
    <property type="molecule type" value="Genomic_DNA"/>
</dbReference>
<accession>A0A2U2AL89</accession>
<evidence type="ECO:0000256" key="2">
    <source>
        <dbReference type="ARBA" id="ARBA00004141"/>
    </source>
</evidence>
<evidence type="ECO:0000256" key="7">
    <source>
        <dbReference type="ARBA" id="ARBA00022741"/>
    </source>
</evidence>
<keyword evidence="4" id="KW-0597">Phosphoprotein</keyword>
<evidence type="ECO:0000313" key="17">
    <source>
        <dbReference type="Proteomes" id="UP000245059"/>
    </source>
</evidence>
<sequence length="350" mass="39988">MRLEDSMGIKRRLFLALTGIILISGLTIIALVAYEVGEQIEILTDHGLSDAEKVDAMRHEAKEILIALTLFIILILIGALLSIRYVTQRLLIPFERLSEELSQRSSLNLTPIELPTPSTEMAMMVLKVNQLLQNIGQRIEYEKAFSADVAHELRTPLAGMRLTLELMEEQPETQLLINRIDDLLITIERLLQFSRASYQLRLENVAEFDLIQTVIEPLLAEYQPHFPHPLKVSVPARLMMRGDASLIYLLLKNLLDNIRFYAADGEYSEIIARAENGDILLEVKDRGPGIPREEKERLKARFHRADRSRQGFGLGLHIVEKIVLAHHGEIRFLERDDHLSGLQIRILFPQ</sequence>
<protein>
    <recommendedName>
        <fullName evidence="3">histidine kinase</fullName>
        <ecNumber evidence="3">2.7.13.3</ecNumber>
    </recommendedName>
</protein>
<keyword evidence="12 13" id="KW-0472">Membrane</keyword>
<dbReference type="SUPFAM" id="SSF47384">
    <property type="entry name" value="Homodimeric domain of signal transducing histidine kinase"/>
    <property type="match status" value="1"/>
</dbReference>
<keyword evidence="5" id="KW-0808">Transferase</keyword>
<dbReference type="InterPro" id="IPR050428">
    <property type="entry name" value="TCS_sensor_his_kinase"/>
</dbReference>
<evidence type="ECO:0000256" key="8">
    <source>
        <dbReference type="ARBA" id="ARBA00022777"/>
    </source>
</evidence>
<dbReference type="OrthoDB" id="9809766at2"/>
<dbReference type="SMART" id="SM00388">
    <property type="entry name" value="HisKA"/>
    <property type="match status" value="1"/>
</dbReference>
<dbReference type="SMART" id="SM00387">
    <property type="entry name" value="HATPase_c"/>
    <property type="match status" value="1"/>
</dbReference>
<evidence type="ECO:0000313" key="18">
    <source>
        <dbReference type="Proteomes" id="UP000245217"/>
    </source>
</evidence>
<keyword evidence="9" id="KW-0067">ATP-binding</keyword>
<dbReference type="CDD" id="cd00082">
    <property type="entry name" value="HisKA"/>
    <property type="match status" value="1"/>
</dbReference>
<keyword evidence="10 13" id="KW-1133">Transmembrane helix</keyword>
<dbReference type="EMBL" id="QEWV01000007">
    <property type="protein sequence ID" value="PWD90790.1"/>
    <property type="molecule type" value="Genomic_DNA"/>
</dbReference>
<keyword evidence="11" id="KW-0902">Two-component regulatory system</keyword>
<feature type="transmembrane region" description="Helical" evidence="13">
    <location>
        <begin position="12"/>
        <end position="34"/>
    </location>
</feature>